<dbReference type="InterPro" id="IPR002182">
    <property type="entry name" value="NB-ARC"/>
</dbReference>
<gene>
    <name evidence="2" type="ORF">SAMN05216259_105432</name>
</gene>
<dbReference type="Pfam" id="PF13424">
    <property type="entry name" value="TPR_12"/>
    <property type="match status" value="1"/>
</dbReference>
<dbReference type="SUPFAM" id="SSF48452">
    <property type="entry name" value="TPR-like"/>
    <property type="match status" value="4"/>
</dbReference>
<dbReference type="PANTHER" id="PTHR46082">
    <property type="entry name" value="ATP/GTP-BINDING PROTEIN-RELATED"/>
    <property type="match status" value="1"/>
</dbReference>
<evidence type="ECO:0000313" key="2">
    <source>
        <dbReference type="EMBL" id="SDN76062.1"/>
    </source>
</evidence>
<dbReference type="NCBIfam" id="NF047398">
    <property type="entry name" value="AAA_KGGVGR"/>
    <property type="match status" value="1"/>
</dbReference>
<dbReference type="EMBL" id="FNIE01000005">
    <property type="protein sequence ID" value="SDN76062.1"/>
    <property type="molecule type" value="Genomic_DNA"/>
</dbReference>
<sequence length="1313" mass="144976">MTHAAGEAAPQDSGTVVTFYSFKGGTGRTMALANVAWILASNGKRVLAMDWDLEAPGLHRYFAPFLRDPELNSTSGVIDLVRGFELLTPRPAEGFRAHARVDRFSQSLDCDFPGGGFIEFVSSGRRTPEYSETINTYDWRGFYERRDGKAFLHALREDMLANYDYALIDSRTGFSDTSGITTLLLPDVLVNCFTLNVQSVDGGANVARDVRRSAPHVRILPVPMRVDADEQERLNTARNHARARFQEFLEDPARPDADRYWGDVEIPYRPYYAYEEALAALVDPRHIQGTLLTAYERLTSVITGGEVTALGQVAEEQRAQQARRFDRAHLPGAAAPRVRLDYALRDRLWAEWIANQLKASGATVSLRPSSPSTTTPIHPSPADIVIALLSPDFAGTTLAAEVRTIATATDQRIVGLRTREYAADAVLGQLPGFTLAGMPAGQAAERVCALVGVDTPVGPVGGGPRYPGEAPAIFTVPPRYNLFTGRDVQLERLWDELGLDSLDPGTPAGRVFLYGLGGIGKTQIAQEYVHRFGAQYDLVHWISADQLDLVPQSLADLGSRLGVPGEAADDRATATLTALQNGRHGRWLLVYDNAENADTVREGGRTLEDYLPTMGPGHVIITARHSRQSPGLTSVEVDAFSRPESVALLRRRIDGLSREDADRIAEELGDLPMAVEQASAWLRETTMPVDTYLEQVRSRVSQVLTSEGGAQDAQTSLPAVWRLSVDRLRAERPAAVRLLELCSFFSPEPIADSLLYSDGMRNQLAESDPALRDPMIMGYLIRDLGRYALARMGKDSLQVHRLLQAAIREWIAEEPGALERTRHQAHLVLASALPSPAQGEDSAASLKRFAELRPHLEPSEAIGNLDPQVGEWVVSQVRNLWKINDHRAAIGLGRRALRRWTEIRGADDPLTLRLAAQLANPLRSLGRFAEAYELDESTLRRQRAHPQLGPDHPHTLITARNYGADLNGLGRYTEASESDTDTLARYRRTVGSDHQDTLRAINNLGVSLNLIGRPRDALALAEEAYRTARQNLGLRSGMTWAFAQGAALDRRENGDYDGALELLLEARNHLVELFGEQSPQVMRTDASLSVTRRRLGEHRAAEALSRTTYDQFRRRYGDNHPETLACAANLCCDLLALGADDPALYEKAREIGERNHGTYRSVLGEEHPFTLAAATNLIIVRRMHDEPLAALDLGTATLRALTERVGPGHPAAVACRGNLAGVLVQLERYEEALTEDERTLGHYRELFDDRHPRVLCGEYNVAVDRLLLGHAGADGQIREIGRRATARFGDKHPTSKAMTERRRIDFEVEMPPI</sequence>
<dbReference type="SUPFAM" id="SSF52540">
    <property type="entry name" value="P-loop containing nucleoside triphosphate hydrolases"/>
    <property type="match status" value="2"/>
</dbReference>
<protein>
    <submittedName>
        <fullName evidence="2">Tetratricopeptide repeat-containing protein</fullName>
    </submittedName>
</protein>
<dbReference type="PANTHER" id="PTHR46082:SF6">
    <property type="entry name" value="AAA+ ATPASE DOMAIN-CONTAINING PROTEIN-RELATED"/>
    <property type="match status" value="1"/>
</dbReference>
<dbReference type="InterPro" id="IPR011990">
    <property type="entry name" value="TPR-like_helical_dom_sf"/>
</dbReference>
<evidence type="ECO:0000313" key="3">
    <source>
        <dbReference type="Proteomes" id="UP000199341"/>
    </source>
</evidence>
<evidence type="ECO:0000259" key="1">
    <source>
        <dbReference type="Pfam" id="PF00931"/>
    </source>
</evidence>
<feature type="domain" description="NB-ARC" evidence="1">
    <location>
        <begin position="490"/>
        <end position="569"/>
    </location>
</feature>
<dbReference type="Pfam" id="PF13374">
    <property type="entry name" value="TPR_10"/>
    <property type="match status" value="1"/>
</dbReference>
<dbReference type="OrthoDB" id="580767at2"/>
<dbReference type="Proteomes" id="UP000199341">
    <property type="component" value="Unassembled WGS sequence"/>
</dbReference>
<accession>A0A1H0E0Y8</accession>
<keyword evidence="3" id="KW-1185">Reference proteome</keyword>
<dbReference type="STRING" id="310781.SAMN05216259_105432"/>
<dbReference type="Pfam" id="PF00931">
    <property type="entry name" value="NB-ARC"/>
    <property type="match status" value="1"/>
</dbReference>
<dbReference type="InterPro" id="IPR053137">
    <property type="entry name" value="NLR-like"/>
</dbReference>
<dbReference type="Gene3D" id="1.25.40.10">
    <property type="entry name" value="Tetratricopeptide repeat domain"/>
    <property type="match status" value="3"/>
</dbReference>
<organism evidence="2 3">
    <name type="scientific">Actinacidiphila guanduensis</name>
    <dbReference type="NCBI Taxonomy" id="310781"/>
    <lineage>
        <taxon>Bacteria</taxon>
        <taxon>Bacillati</taxon>
        <taxon>Actinomycetota</taxon>
        <taxon>Actinomycetes</taxon>
        <taxon>Kitasatosporales</taxon>
        <taxon>Streptomycetaceae</taxon>
        <taxon>Actinacidiphila</taxon>
    </lineage>
</organism>
<proteinExistence type="predicted"/>
<reference evidence="2 3" key="1">
    <citation type="submission" date="2016-10" db="EMBL/GenBank/DDBJ databases">
        <authorList>
            <person name="de Groot N.N."/>
        </authorList>
    </citation>
    <scope>NUCLEOTIDE SEQUENCE [LARGE SCALE GENOMIC DNA]</scope>
    <source>
        <strain evidence="2 3">CGMCC 4.2022</strain>
    </source>
</reference>
<dbReference type="RefSeq" id="WP_093784681.1">
    <property type="nucleotide sequence ID" value="NZ_FNIE01000005.1"/>
</dbReference>
<dbReference type="NCBIfam" id="NF040586">
    <property type="entry name" value="FxSxx_TPR"/>
    <property type="match status" value="1"/>
</dbReference>
<dbReference type="Gene3D" id="3.40.50.300">
    <property type="entry name" value="P-loop containing nucleotide triphosphate hydrolases"/>
    <property type="match status" value="2"/>
</dbReference>
<name>A0A1H0E0Y8_9ACTN</name>
<dbReference type="InterPro" id="IPR027417">
    <property type="entry name" value="P-loop_NTPase"/>
</dbReference>